<keyword evidence="1" id="KW-0479">Metal-binding</keyword>
<dbReference type="SMART" id="SM00980">
    <property type="entry name" value="THAP"/>
    <property type="match status" value="1"/>
</dbReference>
<dbReference type="PANTHER" id="PTHR46600:SF11">
    <property type="entry name" value="THAP DOMAIN-CONTAINING PROTEIN 10"/>
    <property type="match status" value="1"/>
</dbReference>
<evidence type="ECO:0000256" key="1">
    <source>
        <dbReference type="ARBA" id="ARBA00022723"/>
    </source>
</evidence>
<dbReference type="EMBL" id="VCGU01000007">
    <property type="protein sequence ID" value="TRY73848.1"/>
    <property type="molecule type" value="Genomic_DNA"/>
</dbReference>
<dbReference type="Proteomes" id="UP000318571">
    <property type="component" value="Chromosome 3"/>
</dbReference>
<keyword evidence="2 5" id="KW-0863">Zinc-finger</keyword>
<dbReference type="AlphaFoldDB" id="A0A553P839"/>
<dbReference type="SMART" id="SM00692">
    <property type="entry name" value="DM3"/>
    <property type="match status" value="1"/>
</dbReference>
<dbReference type="GO" id="GO:0043565">
    <property type="term" value="F:sequence-specific DNA binding"/>
    <property type="evidence" value="ECO:0007669"/>
    <property type="project" value="InterPro"/>
</dbReference>
<dbReference type="InterPro" id="IPR006612">
    <property type="entry name" value="THAP_Znf"/>
</dbReference>
<keyword evidence="4 5" id="KW-0238">DNA-binding</keyword>
<feature type="domain" description="THAP-type" evidence="6">
    <location>
        <begin position="10"/>
        <end position="92"/>
    </location>
</feature>
<evidence type="ECO:0000256" key="2">
    <source>
        <dbReference type="ARBA" id="ARBA00022771"/>
    </source>
</evidence>
<evidence type="ECO:0000259" key="6">
    <source>
        <dbReference type="PROSITE" id="PS50950"/>
    </source>
</evidence>
<evidence type="ECO:0000256" key="5">
    <source>
        <dbReference type="PROSITE-ProRule" id="PRU00309"/>
    </source>
</evidence>
<dbReference type="SUPFAM" id="SSF57716">
    <property type="entry name" value="Glucocorticoid receptor-like (DNA-binding domain)"/>
    <property type="match status" value="1"/>
</dbReference>
<dbReference type="InterPro" id="IPR026516">
    <property type="entry name" value="THAP1/10"/>
</dbReference>
<organism evidence="7 8">
    <name type="scientific">Tigriopus californicus</name>
    <name type="common">Marine copepod</name>
    <dbReference type="NCBI Taxonomy" id="6832"/>
    <lineage>
        <taxon>Eukaryota</taxon>
        <taxon>Metazoa</taxon>
        <taxon>Ecdysozoa</taxon>
        <taxon>Arthropoda</taxon>
        <taxon>Crustacea</taxon>
        <taxon>Multicrustacea</taxon>
        <taxon>Hexanauplia</taxon>
        <taxon>Copepoda</taxon>
        <taxon>Harpacticoida</taxon>
        <taxon>Harpacticidae</taxon>
        <taxon>Tigriopus</taxon>
    </lineage>
</organism>
<dbReference type="PANTHER" id="PTHR46600">
    <property type="entry name" value="THAP DOMAIN-CONTAINING"/>
    <property type="match status" value="1"/>
</dbReference>
<evidence type="ECO:0000313" key="7">
    <source>
        <dbReference type="EMBL" id="TRY73848.1"/>
    </source>
</evidence>
<accession>A0A553P839</accession>
<gene>
    <name evidence="7" type="ORF">TCAL_07884</name>
</gene>
<comment type="caution">
    <text evidence="7">The sequence shown here is derived from an EMBL/GenBank/DDBJ whole genome shotgun (WGS) entry which is preliminary data.</text>
</comment>
<dbReference type="Pfam" id="PF05485">
    <property type="entry name" value="THAP"/>
    <property type="match status" value="1"/>
</dbReference>
<evidence type="ECO:0000313" key="8">
    <source>
        <dbReference type="Proteomes" id="UP000318571"/>
    </source>
</evidence>
<protein>
    <recommendedName>
        <fullName evidence="6">THAP-type domain-containing protein</fullName>
    </recommendedName>
</protein>
<dbReference type="STRING" id="6832.A0A553P839"/>
<dbReference type="OrthoDB" id="7683421at2759"/>
<dbReference type="PROSITE" id="PS50950">
    <property type="entry name" value="ZF_THAP"/>
    <property type="match status" value="1"/>
</dbReference>
<sequence>MRISKGSRKFGRYCSALNCRHFRGDGFQLKFYKFPLKKERCAVWVQNSGRSDLKDKSSDYCHNNLQICQLHFEDKMFNGPIRLHTDAIPTLFDVPKIPPKFSPSLNLHLNHYNPIKTEPEQYHDGLSGDPMDHVPDFIVSEEPSASQSTFEEPDPLNNVPDFVVSADLSTASQNILEEPDPLADDHDEPMLHENDFDHTYAVCPTCQRPSEDVEKIMANLRRSLKAKDLVIRKLKKKEQRLQESLTDPAFIIESLQDYFEPDVMEEFKRHVKAKLDSNTTY</sequence>
<proteinExistence type="predicted"/>
<keyword evidence="8" id="KW-1185">Reference proteome</keyword>
<dbReference type="GO" id="GO:0008270">
    <property type="term" value="F:zinc ion binding"/>
    <property type="evidence" value="ECO:0007669"/>
    <property type="project" value="UniProtKB-KW"/>
</dbReference>
<evidence type="ECO:0000256" key="4">
    <source>
        <dbReference type="ARBA" id="ARBA00023125"/>
    </source>
</evidence>
<evidence type="ECO:0000256" key="3">
    <source>
        <dbReference type="ARBA" id="ARBA00022833"/>
    </source>
</evidence>
<name>A0A553P839_TIGCA</name>
<keyword evidence="3" id="KW-0862">Zinc</keyword>
<reference evidence="7 8" key="1">
    <citation type="journal article" date="2018" name="Nat. Ecol. Evol.">
        <title>Genomic signatures of mitonuclear coevolution across populations of Tigriopus californicus.</title>
        <authorList>
            <person name="Barreto F.S."/>
            <person name="Watson E.T."/>
            <person name="Lima T.G."/>
            <person name="Willett C.S."/>
            <person name="Edmands S."/>
            <person name="Li W."/>
            <person name="Burton R.S."/>
        </authorList>
    </citation>
    <scope>NUCLEOTIDE SEQUENCE [LARGE SCALE GENOMIC DNA]</scope>
    <source>
        <strain evidence="7 8">San Diego</strain>
    </source>
</reference>